<evidence type="ECO:0000313" key="2">
    <source>
        <dbReference type="Proteomes" id="UP001190700"/>
    </source>
</evidence>
<reference evidence="1 2" key="1">
    <citation type="journal article" date="2015" name="Genome Biol. Evol.">
        <title>Comparative Genomics of a Bacterivorous Green Alga Reveals Evolutionary Causalities and Consequences of Phago-Mixotrophic Mode of Nutrition.</title>
        <authorList>
            <person name="Burns J.A."/>
            <person name="Paasch A."/>
            <person name="Narechania A."/>
            <person name="Kim E."/>
        </authorList>
    </citation>
    <scope>NUCLEOTIDE SEQUENCE [LARGE SCALE GENOMIC DNA]</scope>
    <source>
        <strain evidence="1 2">PLY_AMNH</strain>
    </source>
</reference>
<protein>
    <submittedName>
        <fullName evidence="1">Uncharacterized protein</fullName>
    </submittedName>
</protein>
<evidence type="ECO:0000313" key="1">
    <source>
        <dbReference type="EMBL" id="KAK3278265.1"/>
    </source>
</evidence>
<organism evidence="1 2">
    <name type="scientific">Cymbomonas tetramitiformis</name>
    <dbReference type="NCBI Taxonomy" id="36881"/>
    <lineage>
        <taxon>Eukaryota</taxon>
        <taxon>Viridiplantae</taxon>
        <taxon>Chlorophyta</taxon>
        <taxon>Pyramimonadophyceae</taxon>
        <taxon>Pyramimonadales</taxon>
        <taxon>Pyramimonadaceae</taxon>
        <taxon>Cymbomonas</taxon>
    </lineage>
</organism>
<name>A0AAE0GHT9_9CHLO</name>
<dbReference type="Proteomes" id="UP001190700">
    <property type="component" value="Unassembled WGS sequence"/>
</dbReference>
<proteinExistence type="predicted"/>
<keyword evidence="2" id="KW-1185">Reference proteome</keyword>
<dbReference type="AlphaFoldDB" id="A0AAE0GHT9"/>
<comment type="caution">
    <text evidence="1">The sequence shown here is derived from an EMBL/GenBank/DDBJ whole genome shotgun (WGS) entry which is preliminary data.</text>
</comment>
<accession>A0AAE0GHT9</accession>
<dbReference type="EMBL" id="LGRX02005539">
    <property type="protein sequence ID" value="KAK3278265.1"/>
    <property type="molecule type" value="Genomic_DNA"/>
</dbReference>
<sequence length="1019" mass="116903">MLQSTLRAALEELFWDEDKEADELEAEFMMVWRFAGLVFMKLSMLRPRWWVRKFLPYWQSLTAEELARWYVGEDTYAVYTLVSPWTSLSYVGKAWSGIYTRVKQHLRVARDPKLWGAKKLYSWLRSYDVRVWLEKAAAGDVLDNDVTIMPGVGDSTSWKMVTLMFGHNEVETTTVVKGKRARCIQTLAECVQLVRRRAVRLCFEKGVTQVHDRWARKTVTHLLRHPETRRYLYNCTLAQLVRLFEAVRAEIPWEKRAKLRGHISLAAKVVYGFVMKGVYPLKLPPSDKWGKLQVRKVVDRLVADLGIPRRARVFVRKRTMPVLTSSMKLRDLFCNFRELILLKDPPPCLCHLASNELPRVDAHVCVRTTDLHTGPPAILNRNLKDTPVVKVNFVKDMERACTEFGVQFSGVAKTVGDQALLRMLPVTLVPDEGEEQVTLSHTVQRVGGKLLRWVELRNSEGSMVQRTLYERFEVLLRRLAVWKGLGVHVDFLELLRYVAKRMLFWNQRVTRDYWITDYQDQNVLRRVLHLLVECFGSPFDFNLDATFFFTPYKEDEMFGAGVDAYSFLWHFCSLANPIYTVERIWQTVQHAVRSARTAKTTSRTVIIAPSWKDWTEETGVYRLMQLAKHKFKFVAPQAALGYVDKSTGARFNVDVLIVQNTKAARKYPITAAHLAVLRKHFAGRMSMEPRYEESWHVPLCPELIVLADADWEVEPVPRKLLDLEHSLKGEATLKWQQNLRLQQWMADFSLRDEAVDAGDNSEAVSANEYCRVLERLCAGTARVYLDRNAGVGALVCQRRYYDILVHERETSTALFEPSGRTEAEVVAGMLTDFNRFMLGNVCKFRRTGTFGATYALLKDKCVELKKYRPVQPNSGGPIAPLQNLSGRAIEFMVEQAGGSLTLGGTHRLMQAVKRFNEKAQGARGIYLFGFDVKDQFSTLEHRGCERAVISIVEAACAKSGKNSVLVNVRGSRGVQCWFVRHEVLEWAVVTARAKHFVYVHTVNGNLHRVFVQIAGICQQ</sequence>
<gene>
    <name evidence="1" type="ORF">CYMTET_13794</name>
</gene>